<protein>
    <submittedName>
        <fullName evidence="1">Uncharacterized protein</fullName>
    </submittedName>
</protein>
<evidence type="ECO:0000313" key="2">
    <source>
        <dbReference type="Proteomes" id="UP000323300"/>
    </source>
</evidence>
<dbReference type="EMBL" id="FOSL01000004">
    <property type="protein sequence ID" value="SFK25425.1"/>
    <property type="molecule type" value="Genomic_DNA"/>
</dbReference>
<sequence length="171" mass="18025">MTDAARRGKSIAGVVALIAGLVVTSMALAACPIELSVYGDRDKVAEINFMPTEKSAATTNTFRMILEKDVVLDGIVMWGEDAGRPNGLLMHKCPEGDVTGEELAVCTVWQGVIYTSDHQGNIALLPAEGSAAPSKLIFPDLGPSLSAATAFGPEGLAKTPWDVFEMKGCQE</sequence>
<gene>
    <name evidence="1" type="ORF">SAMN04488498_104109</name>
</gene>
<reference evidence="1 2" key="1">
    <citation type="submission" date="2016-10" db="EMBL/GenBank/DDBJ databases">
        <authorList>
            <person name="Varghese N."/>
            <person name="Submissions S."/>
        </authorList>
    </citation>
    <scope>NUCLEOTIDE SEQUENCE [LARGE SCALE GENOMIC DNA]</scope>
    <source>
        <strain evidence="1 2">DSM 21822</strain>
    </source>
</reference>
<name>A0A1I3Y0V3_9HYPH</name>
<dbReference type="RefSeq" id="WP_149759798.1">
    <property type="nucleotide sequence ID" value="NZ_BSPE01000007.1"/>
</dbReference>
<dbReference type="Proteomes" id="UP000323300">
    <property type="component" value="Unassembled WGS sequence"/>
</dbReference>
<organism evidence="1 2">
    <name type="scientific">Neomesorhizobium albiziae</name>
    <dbReference type="NCBI Taxonomy" id="335020"/>
    <lineage>
        <taxon>Bacteria</taxon>
        <taxon>Pseudomonadati</taxon>
        <taxon>Pseudomonadota</taxon>
        <taxon>Alphaproteobacteria</taxon>
        <taxon>Hyphomicrobiales</taxon>
        <taxon>Phyllobacteriaceae</taxon>
        <taxon>Neomesorhizobium</taxon>
    </lineage>
</organism>
<dbReference type="AlphaFoldDB" id="A0A1I3Y0V3"/>
<keyword evidence="2" id="KW-1185">Reference proteome</keyword>
<accession>A0A1I3Y0V3</accession>
<dbReference type="PROSITE" id="PS51257">
    <property type="entry name" value="PROKAR_LIPOPROTEIN"/>
    <property type="match status" value="1"/>
</dbReference>
<dbReference type="OrthoDB" id="7852244at2"/>
<proteinExistence type="predicted"/>
<evidence type="ECO:0000313" key="1">
    <source>
        <dbReference type="EMBL" id="SFK25425.1"/>
    </source>
</evidence>